<dbReference type="InterPro" id="IPR011701">
    <property type="entry name" value="MFS"/>
</dbReference>
<feature type="transmembrane region" description="Helical" evidence="6">
    <location>
        <begin position="282"/>
        <end position="302"/>
    </location>
</feature>
<dbReference type="InterPro" id="IPR036259">
    <property type="entry name" value="MFS_trans_sf"/>
</dbReference>
<feature type="transmembrane region" description="Helical" evidence="6">
    <location>
        <begin position="65"/>
        <end position="82"/>
    </location>
</feature>
<organism evidence="8 9">
    <name type="scientific">Sphingomonas citri</name>
    <dbReference type="NCBI Taxonomy" id="2862499"/>
    <lineage>
        <taxon>Bacteria</taxon>
        <taxon>Pseudomonadati</taxon>
        <taxon>Pseudomonadota</taxon>
        <taxon>Alphaproteobacteria</taxon>
        <taxon>Sphingomonadales</taxon>
        <taxon>Sphingomonadaceae</taxon>
        <taxon>Sphingomonas</taxon>
    </lineage>
</organism>
<feature type="transmembrane region" description="Helical" evidence="6">
    <location>
        <begin position="249"/>
        <end position="270"/>
    </location>
</feature>
<gene>
    <name evidence="8" type="ORF">KZ820_12495</name>
</gene>
<evidence type="ECO:0000256" key="5">
    <source>
        <dbReference type="ARBA" id="ARBA00023136"/>
    </source>
</evidence>
<protein>
    <submittedName>
        <fullName evidence="8">MFS transporter</fullName>
    </submittedName>
</protein>
<dbReference type="InterPro" id="IPR020846">
    <property type="entry name" value="MFS_dom"/>
</dbReference>
<name>A0ABS7BPN6_9SPHN</name>
<evidence type="ECO:0000259" key="7">
    <source>
        <dbReference type="PROSITE" id="PS50850"/>
    </source>
</evidence>
<keyword evidence="4 6" id="KW-1133">Transmembrane helix</keyword>
<feature type="transmembrane region" description="Helical" evidence="6">
    <location>
        <begin position="29"/>
        <end position="53"/>
    </location>
</feature>
<keyword evidence="5 6" id="KW-0472">Membrane</keyword>
<evidence type="ECO:0000313" key="9">
    <source>
        <dbReference type="Proteomes" id="UP000759103"/>
    </source>
</evidence>
<evidence type="ECO:0000256" key="6">
    <source>
        <dbReference type="SAM" id="Phobius"/>
    </source>
</evidence>
<dbReference type="PANTHER" id="PTHR11662">
    <property type="entry name" value="SOLUTE CARRIER FAMILY 17"/>
    <property type="match status" value="1"/>
</dbReference>
<accession>A0ABS7BPN6</accession>
<proteinExistence type="predicted"/>
<keyword evidence="3 6" id="KW-0812">Transmembrane</keyword>
<dbReference type="PANTHER" id="PTHR11662:SF399">
    <property type="entry name" value="FI19708P1-RELATED"/>
    <property type="match status" value="1"/>
</dbReference>
<feature type="transmembrane region" description="Helical" evidence="6">
    <location>
        <begin position="348"/>
        <end position="371"/>
    </location>
</feature>
<reference evidence="8 9" key="1">
    <citation type="submission" date="2021-07" db="EMBL/GenBank/DDBJ databases">
        <title>Sphingomonas sp.</title>
        <authorList>
            <person name="Feng G."/>
            <person name="Li J."/>
            <person name="Pan M."/>
        </authorList>
    </citation>
    <scope>NUCLEOTIDE SEQUENCE [LARGE SCALE GENOMIC DNA]</scope>
    <source>
        <strain evidence="8 9">RRHST34</strain>
    </source>
</reference>
<dbReference type="SUPFAM" id="SSF103473">
    <property type="entry name" value="MFS general substrate transporter"/>
    <property type="match status" value="1"/>
</dbReference>
<dbReference type="Proteomes" id="UP000759103">
    <property type="component" value="Unassembled WGS sequence"/>
</dbReference>
<dbReference type="PROSITE" id="PS50850">
    <property type="entry name" value="MFS"/>
    <property type="match status" value="1"/>
</dbReference>
<sequence length="441" mass="47466">MSGVPLAAAPAPDAAGATAAMRPTRVRHVVLWLTVLAYMITYMDRVVISVTGPMIQQEYGIGDRAWGWVLGVFQIGYALFQIPGGWLGDRFGPRRVLTAVVVWWSSFTALTTATWSIGSLIVCRFLFGCGEAGAFPNATRSLSRWMLPSERGFAQGVTHAGARLGAALTPLLVVWLMIHFGWRAPFLIFAGLGLVWAAVWFGYYRDRPQDHAGTNAAEREMIAAALAPQAAAGATARVPWRRILAQPQLWLISAMYFCYAYSINIFLTWFPKYLGEVRDFELARMGLFASLPLMAGVIGDVAGGWVSDHLLRRTGRVTWARRAVAVAGFALAAVAIPAGVLSDSPLVSVAWFALAVFGLELTVGVSWALTLDVGGIYAGSVSAVMNTFGNIGGALAAVITGYILHWSGWNAAMYVLAALSALGGLLFLRIDASRLLYRDAG</sequence>
<feature type="transmembrane region" description="Helical" evidence="6">
    <location>
        <begin position="102"/>
        <end position="127"/>
    </location>
</feature>
<comment type="subcellular location">
    <subcellularLocation>
        <location evidence="1">Cell membrane</location>
        <topology evidence="1">Multi-pass membrane protein</topology>
    </subcellularLocation>
</comment>
<dbReference type="RefSeq" id="WP_219748959.1">
    <property type="nucleotide sequence ID" value="NZ_JAHXZN010000004.1"/>
</dbReference>
<keyword evidence="2" id="KW-1003">Cell membrane</keyword>
<feature type="domain" description="Major facilitator superfamily (MFS) profile" evidence="7">
    <location>
        <begin position="30"/>
        <end position="435"/>
    </location>
</feature>
<dbReference type="InterPro" id="IPR050382">
    <property type="entry name" value="MFS_Na/Anion_cotransporter"/>
</dbReference>
<dbReference type="EMBL" id="JAHXZN010000004">
    <property type="protein sequence ID" value="MBW6531555.1"/>
    <property type="molecule type" value="Genomic_DNA"/>
</dbReference>
<dbReference type="PIRSF" id="PIRSF002808">
    <property type="entry name" value="Hexose_phosphate_transp"/>
    <property type="match status" value="1"/>
</dbReference>
<feature type="transmembrane region" description="Helical" evidence="6">
    <location>
        <begin position="323"/>
        <end position="342"/>
    </location>
</feature>
<feature type="transmembrane region" description="Helical" evidence="6">
    <location>
        <begin position="184"/>
        <end position="203"/>
    </location>
</feature>
<comment type="caution">
    <text evidence="8">The sequence shown here is derived from an EMBL/GenBank/DDBJ whole genome shotgun (WGS) entry which is preliminary data.</text>
</comment>
<evidence type="ECO:0000313" key="8">
    <source>
        <dbReference type="EMBL" id="MBW6531555.1"/>
    </source>
</evidence>
<evidence type="ECO:0000256" key="3">
    <source>
        <dbReference type="ARBA" id="ARBA00022692"/>
    </source>
</evidence>
<dbReference type="CDD" id="cd17319">
    <property type="entry name" value="MFS_ExuT_GudP_like"/>
    <property type="match status" value="1"/>
</dbReference>
<dbReference type="Gene3D" id="1.20.1250.20">
    <property type="entry name" value="MFS general substrate transporter like domains"/>
    <property type="match status" value="2"/>
</dbReference>
<keyword evidence="9" id="KW-1185">Reference proteome</keyword>
<dbReference type="Pfam" id="PF07690">
    <property type="entry name" value="MFS_1"/>
    <property type="match status" value="1"/>
</dbReference>
<evidence type="ECO:0000256" key="1">
    <source>
        <dbReference type="ARBA" id="ARBA00004651"/>
    </source>
</evidence>
<evidence type="ECO:0000256" key="2">
    <source>
        <dbReference type="ARBA" id="ARBA00022475"/>
    </source>
</evidence>
<dbReference type="InterPro" id="IPR000849">
    <property type="entry name" value="Sugar_P_transporter"/>
</dbReference>
<feature type="transmembrane region" description="Helical" evidence="6">
    <location>
        <begin position="411"/>
        <end position="428"/>
    </location>
</feature>
<feature type="transmembrane region" description="Helical" evidence="6">
    <location>
        <begin position="383"/>
        <end position="405"/>
    </location>
</feature>
<evidence type="ECO:0000256" key="4">
    <source>
        <dbReference type="ARBA" id="ARBA00022989"/>
    </source>
</evidence>